<reference evidence="5 6" key="1">
    <citation type="journal article" date="2022" name="Nat. Plants">
        <title>Genomes of leafy and leafless Platanthera orchids illuminate the evolution of mycoheterotrophy.</title>
        <authorList>
            <person name="Li M.H."/>
            <person name="Liu K.W."/>
            <person name="Li Z."/>
            <person name="Lu H.C."/>
            <person name="Ye Q.L."/>
            <person name="Zhang D."/>
            <person name="Wang J.Y."/>
            <person name="Li Y.F."/>
            <person name="Zhong Z.M."/>
            <person name="Liu X."/>
            <person name="Yu X."/>
            <person name="Liu D.K."/>
            <person name="Tu X.D."/>
            <person name="Liu B."/>
            <person name="Hao Y."/>
            <person name="Liao X.Y."/>
            <person name="Jiang Y.T."/>
            <person name="Sun W.H."/>
            <person name="Chen J."/>
            <person name="Chen Y.Q."/>
            <person name="Ai Y."/>
            <person name="Zhai J.W."/>
            <person name="Wu S.S."/>
            <person name="Zhou Z."/>
            <person name="Hsiao Y.Y."/>
            <person name="Wu W.L."/>
            <person name="Chen Y.Y."/>
            <person name="Lin Y.F."/>
            <person name="Hsu J.L."/>
            <person name="Li C.Y."/>
            <person name="Wang Z.W."/>
            <person name="Zhao X."/>
            <person name="Zhong W.Y."/>
            <person name="Ma X.K."/>
            <person name="Ma L."/>
            <person name="Huang J."/>
            <person name="Chen G.Z."/>
            <person name="Huang M.Z."/>
            <person name="Huang L."/>
            <person name="Peng D.H."/>
            <person name="Luo Y.B."/>
            <person name="Zou S.Q."/>
            <person name="Chen S.P."/>
            <person name="Lan S."/>
            <person name="Tsai W.C."/>
            <person name="Van de Peer Y."/>
            <person name="Liu Z.J."/>
        </authorList>
    </citation>
    <scope>NUCLEOTIDE SEQUENCE [LARGE SCALE GENOMIC DNA]</scope>
    <source>
        <strain evidence="5">Lor288</strain>
    </source>
</reference>
<protein>
    <recommendedName>
        <fullName evidence="3">Protein TILLER ANGLE CONTROL 1</fullName>
    </recommendedName>
</protein>
<accession>A0ABR2LNP6</accession>
<evidence type="ECO:0000313" key="5">
    <source>
        <dbReference type="EMBL" id="KAK8945850.1"/>
    </source>
</evidence>
<dbReference type="PANTHER" id="PTHR38366:SF1">
    <property type="entry name" value="PROTEIN TILLER ANGLE CONTROL 1"/>
    <property type="match status" value="1"/>
</dbReference>
<evidence type="ECO:0000256" key="1">
    <source>
        <dbReference type="ARBA" id="ARBA00022604"/>
    </source>
</evidence>
<dbReference type="InterPro" id="IPR044989">
    <property type="entry name" value="TAC1"/>
</dbReference>
<comment type="caution">
    <text evidence="5">The sequence shown here is derived from an EMBL/GenBank/DDBJ whole genome shotgun (WGS) entry which is preliminary data.</text>
</comment>
<evidence type="ECO:0000256" key="4">
    <source>
        <dbReference type="SAM" id="MobiDB-lite"/>
    </source>
</evidence>
<evidence type="ECO:0000313" key="6">
    <source>
        <dbReference type="Proteomes" id="UP001412067"/>
    </source>
</evidence>
<gene>
    <name evidence="5" type="ORF">KSP40_PGU012739</name>
</gene>
<organism evidence="5 6">
    <name type="scientific">Platanthera guangdongensis</name>
    <dbReference type="NCBI Taxonomy" id="2320717"/>
    <lineage>
        <taxon>Eukaryota</taxon>
        <taxon>Viridiplantae</taxon>
        <taxon>Streptophyta</taxon>
        <taxon>Embryophyta</taxon>
        <taxon>Tracheophyta</taxon>
        <taxon>Spermatophyta</taxon>
        <taxon>Magnoliopsida</taxon>
        <taxon>Liliopsida</taxon>
        <taxon>Asparagales</taxon>
        <taxon>Orchidaceae</taxon>
        <taxon>Orchidoideae</taxon>
        <taxon>Orchideae</taxon>
        <taxon>Orchidinae</taxon>
        <taxon>Platanthera</taxon>
    </lineage>
</organism>
<evidence type="ECO:0000256" key="3">
    <source>
        <dbReference type="ARBA" id="ARBA00026138"/>
    </source>
</evidence>
<evidence type="ECO:0000256" key="2">
    <source>
        <dbReference type="ARBA" id="ARBA00025796"/>
    </source>
</evidence>
<feature type="region of interest" description="Disordered" evidence="4">
    <location>
        <begin position="78"/>
        <end position="107"/>
    </location>
</feature>
<keyword evidence="1" id="KW-0341">Growth regulation</keyword>
<name>A0ABR2LNP6_9ASPA</name>
<proteinExistence type="inferred from homology"/>
<keyword evidence="6" id="KW-1185">Reference proteome</keyword>
<comment type="similarity">
    <text evidence="2">Belongs to the TAC family.</text>
</comment>
<dbReference type="Proteomes" id="UP001412067">
    <property type="component" value="Unassembled WGS sequence"/>
</dbReference>
<dbReference type="PANTHER" id="PTHR38366">
    <property type="entry name" value="NAD-DEPENDENT PROTEIN DEACETYLASE HST1-LIKE PROTEIN"/>
    <property type="match status" value="1"/>
</dbReference>
<sequence>MKILDWMHRRLHPVGSNYTRLATRKASAFEEDAGKITVVVHNSDQSAAEIEHYTEASLLHHELEGILSIGTLGHSHPSLLPHHFPEEDEDDDELKLESPKTDPMAAEKPPVRIPLLQPPFEMFMVETEPSGRKLVVADLTEEKIMTEVPLLKEDREKKAERTTLADLLLAESPSTGDDPPAAIAGAIKNAIAVQSISCASNSSMKSSNKEKMKLIKKNKEDHADTSHSSAAANRIRRMITRMVKKKIHPVAEAGAEVPERNDGAAAAVVLRDDGGGIHGVGRRRRRRLWC</sequence>
<dbReference type="EMBL" id="JBBWWR010000017">
    <property type="protein sequence ID" value="KAK8945850.1"/>
    <property type="molecule type" value="Genomic_DNA"/>
</dbReference>